<dbReference type="InterPro" id="IPR006984">
    <property type="entry name" value="Fcf1/UTP23"/>
</dbReference>
<dbReference type="Proteomes" id="UP000837801">
    <property type="component" value="Unassembled WGS sequence"/>
</dbReference>
<evidence type="ECO:0000313" key="11">
    <source>
        <dbReference type="Proteomes" id="UP000837801"/>
    </source>
</evidence>
<dbReference type="GO" id="GO:0032040">
    <property type="term" value="C:small-subunit processome"/>
    <property type="evidence" value="ECO:0007669"/>
    <property type="project" value="InterPro"/>
</dbReference>
<protein>
    <recommendedName>
        <fullName evidence="7">U three protein 23</fullName>
    </recommendedName>
</protein>
<accession>A0A9P0VZ85</accession>
<feature type="compositionally biased region" description="Basic and acidic residues" evidence="8">
    <location>
        <begin position="182"/>
        <end position="191"/>
    </location>
</feature>
<dbReference type="CDD" id="cd09865">
    <property type="entry name" value="PIN_ScUtp23p-like"/>
    <property type="match status" value="1"/>
</dbReference>
<dbReference type="GO" id="GO:0006364">
    <property type="term" value="P:rRNA processing"/>
    <property type="evidence" value="ECO:0007669"/>
    <property type="project" value="UniProtKB-KW"/>
</dbReference>
<evidence type="ECO:0000256" key="2">
    <source>
        <dbReference type="ARBA" id="ARBA00022517"/>
    </source>
</evidence>
<feature type="compositionally biased region" description="Basic and acidic residues" evidence="8">
    <location>
        <begin position="220"/>
        <end position="229"/>
    </location>
</feature>
<dbReference type="EMBL" id="CAKXYY010000018">
    <property type="protein sequence ID" value="CAH2354632.1"/>
    <property type="molecule type" value="Genomic_DNA"/>
</dbReference>
<dbReference type="InterPro" id="IPR029060">
    <property type="entry name" value="PIN-like_dom_sf"/>
</dbReference>
<dbReference type="FunFam" id="3.40.50.1010:FF:000006">
    <property type="entry name" value="rRNA-processing protein UTP23 homolog"/>
    <property type="match status" value="1"/>
</dbReference>
<comment type="function">
    <text evidence="5">Involved in rRNA-processing and ribosome biogenesis.</text>
</comment>
<evidence type="ECO:0000256" key="5">
    <source>
        <dbReference type="ARBA" id="ARBA00037300"/>
    </source>
</evidence>
<dbReference type="AlphaFoldDB" id="A0A9P0VZ85"/>
<dbReference type="Pfam" id="PF04900">
    <property type="entry name" value="Fcf1"/>
    <property type="match status" value="1"/>
</dbReference>
<name>A0A9P0VZ85_9ASCO</name>
<sequence>MRQKRAKSYKKQINVYVHTFKFREPFQTLVDSELILTCQKASFDILKGLNRTIQSECKPMITQCCMQALYETGNQDAISIAKRFERRRCNHQPTKPEMPSNCIESIVNVEGENKHRYIIASQDQELRKKLRRVPGVPIIFMNRSVMVMEPLSRASAEFSERFEASKLTQGLNNSKAYKVDTVKEERVKDGGDASTGPKPEISKKRKGPKAPNPLSMKKKSTNEGEKREITAGTGTTKRRRKH</sequence>
<dbReference type="OrthoDB" id="25675at2759"/>
<reference evidence="10" key="1">
    <citation type="submission" date="2022-03" db="EMBL/GenBank/DDBJ databases">
        <authorList>
            <person name="Legras J.-L."/>
            <person name="Devillers H."/>
            <person name="Grondin C."/>
        </authorList>
    </citation>
    <scope>NUCLEOTIDE SEQUENCE</scope>
    <source>
        <strain evidence="10">CLIB 1423</strain>
    </source>
</reference>
<evidence type="ECO:0000256" key="4">
    <source>
        <dbReference type="ARBA" id="ARBA00023242"/>
    </source>
</evidence>
<dbReference type="Pfam" id="PF24779">
    <property type="entry name" value="UTP23_sensor"/>
    <property type="match status" value="1"/>
</dbReference>
<organism evidence="10 11">
    <name type="scientific">[Candida] railenensis</name>
    <dbReference type="NCBI Taxonomy" id="45579"/>
    <lineage>
        <taxon>Eukaryota</taxon>
        <taxon>Fungi</taxon>
        <taxon>Dikarya</taxon>
        <taxon>Ascomycota</taxon>
        <taxon>Saccharomycotina</taxon>
        <taxon>Pichiomycetes</taxon>
        <taxon>Debaryomycetaceae</taxon>
        <taxon>Kurtzmaniella</taxon>
    </lineage>
</organism>
<evidence type="ECO:0000256" key="8">
    <source>
        <dbReference type="SAM" id="MobiDB-lite"/>
    </source>
</evidence>
<comment type="similarity">
    <text evidence="6">Belongs to the UTP23/FCF1 family. UTP23 subfamily.</text>
</comment>
<keyword evidence="3" id="KW-0698">rRNA processing</keyword>
<comment type="caution">
    <text evidence="10">The sequence shown here is derived from an EMBL/GenBank/DDBJ whole genome shotgun (WGS) entry which is preliminary data.</text>
</comment>
<dbReference type="Gene3D" id="3.40.50.1010">
    <property type="entry name" value="5'-nuclease"/>
    <property type="match status" value="1"/>
</dbReference>
<comment type="subcellular location">
    <subcellularLocation>
        <location evidence="1">Nucleus</location>
        <location evidence="1">Nucleolus</location>
    </subcellularLocation>
</comment>
<feature type="domain" description="UTP23 sensor motif region" evidence="9">
    <location>
        <begin position="203"/>
        <end position="219"/>
    </location>
</feature>
<proteinExistence type="inferred from homology"/>
<keyword evidence="11" id="KW-1185">Reference proteome</keyword>
<dbReference type="PANTHER" id="PTHR12416">
    <property type="entry name" value="RRNA-PROCESSING PROTEIN UTP23 HOMOLOG"/>
    <property type="match status" value="1"/>
</dbReference>
<evidence type="ECO:0000256" key="7">
    <source>
        <dbReference type="ARBA" id="ARBA00076388"/>
    </source>
</evidence>
<evidence type="ECO:0000256" key="6">
    <source>
        <dbReference type="ARBA" id="ARBA00038503"/>
    </source>
</evidence>
<dbReference type="SUPFAM" id="SSF88723">
    <property type="entry name" value="PIN domain-like"/>
    <property type="match status" value="1"/>
</dbReference>
<evidence type="ECO:0000259" key="9">
    <source>
        <dbReference type="Pfam" id="PF24779"/>
    </source>
</evidence>
<gene>
    <name evidence="10" type="ORF">CLIB1423_18S00166</name>
</gene>
<evidence type="ECO:0000256" key="1">
    <source>
        <dbReference type="ARBA" id="ARBA00004604"/>
    </source>
</evidence>
<keyword evidence="2" id="KW-0690">Ribosome biogenesis</keyword>
<keyword evidence="4" id="KW-0539">Nucleus</keyword>
<evidence type="ECO:0000313" key="10">
    <source>
        <dbReference type="EMBL" id="CAH2354632.1"/>
    </source>
</evidence>
<dbReference type="InterPro" id="IPR057776">
    <property type="entry name" value="UTP23_sensor"/>
</dbReference>
<evidence type="ECO:0000256" key="3">
    <source>
        <dbReference type="ARBA" id="ARBA00022552"/>
    </source>
</evidence>
<feature type="region of interest" description="Disordered" evidence="8">
    <location>
        <begin position="182"/>
        <end position="242"/>
    </location>
</feature>